<evidence type="ECO:0000313" key="2">
    <source>
        <dbReference type="Proteomes" id="UP001055879"/>
    </source>
</evidence>
<sequence length="144" mass="15959">MLLAKQQEAGKALMAEDEYWMDHSNEEEDEEEKDEAVNMCLMGKIESDTEADSENEEEEKQSDVDSDADENHLLEELSPMLGATVITVGLDGRCWSCRGDDSDGGGSGSDHVRLNNNNDVVLNDLLSATMVKDVLRYDPDVELC</sequence>
<gene>
    <name evidence="1" type="ORF">L6452_41940</name>
</gene>
<reference evidence="1 2" key="2">
    <citation type="journal article" date="2022" name="Mol. Ecol. Resour.">
        <title>The genomes of chicory, endive, great burdock and yacon provide insights into Asteraceae paleo-polyploidization history and plant inulin production.</title>
        <authorList>
            <person name="Fan W."/>
            <person name="Wang S."/>
            <person name="Wang H."/>
            <person name="Wang A."/>
            <person name="Jiang F."/>
            <person name="Liu H."/>
            <person name="Zhao H."/>
            <person name="Xu D."/>
            <person name="Zhang Y."/>
        </authorList>
    </citation>
    <scope>NUCLEOTIDE SEQUENCE [LARGE SCALE GENOMIC DNA]</scope>
    <source>
        <strain evidence="2">cv. Niubang</strain>
    </source>
</reference>
<protein>
    <submittedName>
        <fullName evidence="1">Uncharacterized protein</fullName>
    </submittedName>
</protein>
<organism evidence="1 2">
    <name type="scientific">Arctium lappa</name>
    <name type="common">Greater burdock</name>
    <name type="synonym">Lappa major</name>
    <dbReference type="NCBI Taxonomy" id="4217"/>
    <lineage>
        <taxon>Eukaryota</taxon>
        <taxon>Viridiplantae</taxon>
        <taxon>Streptophyta</taxon>
        <taxon>Embryophyta</taxon>
        <taxon>Tracheophyta</taxon>
        <taxon>Spermatophyta</taxon>
        <taxon>Magnoliopsida</taxon>
        <taxon>eudicotyledons</taxon>
        <taxon>Gunneridae</taxon>
        <taxon>Pentapetalae</taxon>
        <taxon>asterids</taxon>
        <taxon>campanulids</taxon>
        <taxon>Asterales</taxon>
        <taxon>Asteraceae</taxon>
        <taxon>Carduoideae</taxon>
        <taxon>Cardueae</taxon>
        <taxon>Arctiinae</taxon>
        <taxon>Arctium</taxon>
    </lineage>
</organism>
<name>A0ACB8XIN1_ARCLA</name>
<evidence type="ECO:0000313" key="1">
    <source>
        <dbReference type="EMBL" id="KAI3666900.1"/>
    </source>
</evidence>
<comment type="caution">
    <text evidence="1">The sequence shown here is derived from an EMBL/GenBank/DDBJ whole genome shotgun (WGS) entry which is preliminary data.</text>
</comment>
<dbReference type="Proteomes" id="UP001055879">
    <property type="component" value="Linkage Group LG17"/>
</dbReference>
<dbReference type="EMBL" id="CM042063">
    <property type="protein sequence ID" value="KAI3666900.1"/>
    <property type="molecule type" value="Genomic_DNA"/>
</dbReference>
<reference evidence="2" key="1">
    <citation type="journal article" date="2022" name="Mol. Ecol. Resour.">
        <title>The genomes of chicory, endive, great burdock and yacon provide insights into Asteraceae palaeo-polyploidization history and plant inulin production.</title>
        <authorList>
            <person name="Fan W."/>
            <person name="Wang S."/>
            <person name="Wang H."/>
            <person name="Wang A."/>
            <person name="Jiang F."/>
            <person name="Liu H."/>
            <person name="Zhao H."/>
            <person name="Xu D."/>
            <person name="Zhang Y."/>
        </authorList>
    </citation>
    <scope>NUCLEOTIDE SEQUENCE [LARGE SCALE GENOMIC DNA]</scope>
    <source>
        <strain evidence="2">cv. Niubang</strain>
    </source>
</reference>
<proteinExistence type="predicted"/>
<accession>A0ACB8XIN1</accession>
<keyword evidence="2" id="KW-1185">Reference proteome</keyword>